<dbReference type="Pfam" id="PF00780">
    <property type="entry name" value="CNH"/>
    <property type="match status" value="1"/>
</dbReference>
<dbReference type="EMBL" id="JADGJW010000521">
    <property type="protein sequence ID" value="KAJ3215762.1"/>
    <property type="molecule type" value="Genomic_DNA"/>
</dbReference>
<dbReference type="InterPro" id="IPR001180">
    <property type="entry name" value="CNH_dom"/>
</dbReference>
<proteinExistence type="predicted"/>
<organism evidence="2 3">
    <name type="scientific">Clydaea vesicula</name>
    <dbReference type="NCBI Taxonomy" id="447962"/>
    <lineage>
        <taxon>Eukaryota</taxon>
        <taxon>Fungi</taxon>
        <taxon>Fungi incertae sedis</taxon>
        <taxon>Chytridiomycota</taxon>
        <taxon>Chytridiomycota incertae sedis</taxon>
        <taxon>Chytridiomycetes</taxon>
        <taxon>Lobulomycetales</taxon>
        <taxon>Lobulomycetaceae</taxon>
        <taxon>Clydaea</taxon>
    </lineage>
</organism>
<evidence type="ECO:0000259" key="1">
    <source>
        <dbReference type="Pfam" id="PF00780"/>
    </source>
</evidence>
<accession>A0AAD5TZB5</accession>
<feature type="non-terminal residue" evidence="2">
    <location>
        <position position="114"/>
    </location>
</feature>
<feature type="domain" description="CNH" evidence="1">
    <location>
        <begin position="2"/>
        <end position="62"/>
    </location>
</feature>
<evidence type="ECO:0000313" key="2">
    <source>
        <dbReference type="EMBL" id="KAJ3215762.1"/>
    </source>
</evidence>
<dbReference type="AlphaFoldDB" id="A0AAD5TZB5"/>
<name>A0AAD5TZB5_9FUNG</name>
<protein>
    <recommendedName>
        <fullName evidence="1">CNH domain-containing protein</fullName>
    </recommendedName>
</protein>
<reference evidence="2" key="1">
    <citation type="submission" date="2020-05" db="EMBL/GenBank/DDBJ databases">
        <title>Phylogenomic resolution of chytrid fungi.</title>
        <authorList>
            <person name="Stajich J.E."/>
            <person name="Amses K."/>
            <person name="Simmons R."/>
            <person name="Seto K."/>
            <person name="Myers J."/>
            <person name="Bonds A."/>
            <person name="Quandt C.A."/>
            <person name="Barry K."/>
            <person name="Liu P."/>
            <person name="Grigoriev I."/>
            <person name="Longcore J.E."/>
            <person name="James T.Y."/>
        </authorList>
    </citation>
    <scope>NUCLEOTIDE SEQUENCE</scope>
    <source>
        <strain evidence="2">JEL0476</strain>
    </source>
</reference>
<evidence type="ECO:0000313" key="3">
    <source>
        <dbReference type="Proteomes" id="UP001211065"/>
    </source>
</evidence>
<sequence length="114" mass="13109">HLFFMDESGSVSRSDALLSWTCDPKRIVYANGYVLACEDSCIEVREINTGKFIQIIPLNNHMKDQQRNSTLIKNIHNDLSNIHYFQKIDTGGKKLSCLLPPSFEHRIFDLKILV</sequence>
<gene>
    <name evidence="2" type="ORF">HK099_006215</name>
</gene>
<dbReference type="Proteomes" id="UP001211065">
    <property type="component" value="Unassembled WGS sequence"/>
</dbReference>
<keyword evidence="3" id="KW-1185">Reference proteome</keyword>
<comment type="caution">
    <text evidence="2">The sequence shown here is derived from an EMBL/GenBank/DDBJ whole genome shotgun (WGS) entry which is preliminary data.</text>
</comment>